<organism evidence="1 2">
    <name type="scientific">Morchella conica CCBAS932</name>
    <dbReference type="NCBI Taxonomy" id="1392247"/>
    <lineage>
        <taxon>Eukaryota</taxon>
        <taxon>Fungi</taxon>
        <taxon>Dikarya</taxon>
        <taxon>Ascomycota</taxon>
        <taxon>Pezizomycotina</taxon>
        <taxon>Pezizomycetes</taxon>
        <taxon>Pezizales</taxon>
        <taxon>Morchellaceae</taxon>
        <taxon>Morchella</taxon>
    </lineage>
</organism>
<accession>A0A3N4KMJ6</accession>
<dbReference type="EMBL" id="ML119142">
    <property type="protein sequence ID" value="RPB10532.1"/>
    <property type="molecule type" value="Genomic_DNA"/>
</dbReference>
<keyword evidence="2" id="KW-1185">Reference proteome</keyword>
<dbReference type="Pfam" id="PF16672">
    <property type="entry name" value="LAMTOR5"/>
    <property type="match status" value="1"/>
</dbReference>
<protein>
    <submittedName>
        <fullName evidence="1">Uncharacterized protein</fullName>
    </submittedName>
</protein>
<dbReference type="InterPro" id="IPR024135">
    <property type="entry name" value="LAMTOR5"/>
</dbReference>
<dbReference type="Proteomes" id="UP000277580">
    <property type="component" value="Unassembled WGS sequence"/>
</dbReference>
<dbReference type="GO" id="GO:0071986">
    <property type="term" value="C:Ragulator complex"/>
    <property type="evidence" value="ECO:0007669"/>
    <property type="project" value="InterPro"/>
</dbReference>
<name>A0A3N4KMJ6_9PEZI</name>
<reference evidence="1 2" key="1">
    <citation type="journal article" date="2018" name="Nat. Ecol. Evol.">
        <title>Pezizomycetes genomes reveal the molecular basis of ectomycorrhizal truffle lifestyle.</title>
        <authorList>
            <person name="Murat C."/>
            <person name="Payen T."/>
            <person name="Noel B."/>
            <person name="Kuo A."/>
            <person name="Morin E."/>
            <person name="Chen J."/>
            <person name="Kohler A."/>
            <person name="Krizsan K."/>
            <person name="Balestrini R."/>
            <person name="Da Silva C."/>
            <person name="Montanini B."/>
            <person name="Hainaut M."/>
            <person name="Levati E."/>
            <person name="Barry K.W."/>
            <person name="Belfiori B."/>
            <person name="Cichocki N."/>
            <person name="Clum A."/>
            <person name="Dockter R.B."/>
            <person name="Fauchery L."/>
            <person name="Guy J."/>
            <person name="Iotti M."/>
            <person name="Le Tacon F."/>
            <person name="Lindquist E.A."/>
            <person name="Lipzen A."/>
            <person name="Malagnac F."/>
            <person name="Mello A."/>
            <person name="Molinier V."/>
            <person name="Miyauchi S."/>
            <person name="Poulain J."/>
            <person name="Riccioni C."/>
            <person name="Rubini A."/>
            <person name="Sitrit Y."/>
            <person name="Splivallo R."/>
            <person name="Traeger S."/>
            <person name="Wang M."/>
            <person name="Zifcakova L."/>
            <person name="Wipf D."/>
            <person name="Zambonelli A."/>
            <person name="Paolocci F."/>
            <person name="Nowrousian M."/>
            <person name="Ottonello S."/>
            <person name="Baldrian P."/>
            <person name="Spatafora J.W."/>
            <person name="Henrissat B."/>
            <person name="Nagy L.G."/>
            <person name="Aury J.M."/>
            <person name="Wincker P."/>
            <person name="Grigoriev I.V."/>
            <person name="Bonfante P."/>
            <person name="Martin F.M."/>
        </authorList>
    </citation>
    <scope>NUCLEOTIDE SEQUENCE [LARGE SCALE GENOMIC DNA]</scope>
    <source>
        <strain evidence="1 2">CCBAS932</strain>
    </source>
</reference>
<evidence type="ECO:0000313" key="1">
    <source>
        <dbReference type="EMBL" id="RPB10532.1"/>
    </source>
</evidence>
<gene>
    <name evidence="1" type="ORF">P167DRAFT_490810</name>
</gene>
<sequence>MDPTAISRWLSQVMDTPNVNGALLVEASTGICLGASGKATEDDATYLAVASRDGLDADGVGAVVYKDSKVLIRKGDGVLVAVFMDL</sequence>
<dbReference type="Gene3D" id="3.30.450.30">
    <property type="entry name" value="Dynein light chain 2a, cytoplasmic"/>
    <property type="match status" value="1"/>
</dbReference>
<dbReference type="GO" id="GO:0043066">
    <property type="term" value="P:negative regulation of apoptotic process"/>
    <property type="evidence" value="ECO:0007669"/>
    <property type="project" value="InterPro"/>
</dbReference>
<dbReference type="OrthoDB" id="76862at2759"/>
<proteinExistence type="predicted"/>
<dbReference type="AlphaFoldDB" id="A0A3N4KMJ6"/>
<dbReference type="InParanoid" id="A0A3N4KMJ6"/>
<evidence type="ECO:0000313" key="2">
    <source>
        <dbReference type="Proteomes" id="UP000277580"/>
    </source>
</evidence>